<feature type="compositionally biased region" description="Low complexity" evidence="1">
    <location>
        <begin position="309"/>
        <end position="342"/>
    </location>
</feature>
<name>A0A5C7Y414_9MYCO</name>
<proteinExistence type="predicted"/>
<feature type="compositionally biased region" description="Basic and acidic residues" evidence="1">
    <location>
        <begin position="189"/>
        <end position="204"/>
    </location>
</feature>
<feature type="compositionally biased region" description="Basic and acidic residues" evidence="1">
    <location>
        <begin position="155"/>
        <end position="164"/>
    </location>
</feature>
<dbReference type="RefSeq" id="WP_276760302.1">
    <property type="nucleotide sequence ID" value="NZ_SSGD01000048.1"/>
</dbReference>
<feature type="region of interest" description="Disordered" evidence="1">
    <location>
        <begin position="124"/>
        <end position="295"/>
    </location>
</feature>
<feature type="compositionally biased region" description="Gly residues" evidence="1">
    <location>
        <begin position="251"/>
        <end position="264"/>
    </location>
</feature>
<feature type="region of interest" description="Disordered" evidence="1">
    <location>
        <begin position="308"/>
        <end position="342"/>
    </location>
</feature>
<feature type="compositionally biased region" description="Low complexity" evidence="1">
    <location>
        <begin position="265"/>
        <end position="279"/>
    </location>
</feature>
<protein>
    <submittedName>
        <fullName evidence="2">Uncharacterized protein</fullName>
    </submittedName>
</protein>
<accession>A0A5C7Y414</accession>
<gene>
    <name evidence="2" type="ORF">E6Q54_09885</name>
</gene>
<evidence type="ECO:0000313" key="2">
    <source>
        <dbReference type="EMBL" id="TXI56665.1"/>
    </source>
</evidence>
<dbReference type="Proteomes" id="UP000321797">
    <property type="component" value="Unassembled WGS sequence"/>
</dbReference>
<dbReference type="EMBL" id="SSGD01000048">
    <property type="protein sequence ID" value="TXI56665.1"/>
    <property type="molecule type" value="Genomic_DNA"/>
</dbReference>
<comment type="caution">
    <text evidence="2">The sequence shown here is derived from an EMBL/GenBank/DDBJ whole genome shotgun (WGS) entry which is preliminary data.</text>
</comment>
<feature type="compositionally biased region" description="Low complexity" evidence="1">
    <location>
        <begin position="286"/>
        <end position="295"/>
    </location>
</feature>
<evidence type="ECO:0000256" key="1">
    <source>
        <dbReference type="SAM" id="MobiDB-lite"/>
    </source>
</evidence>
<dbReference type="AlphaFoldDB" id="A0A5C7Y414"/>
<sequence length="790" mass="78299">MGELAEQQGRLKAIYNAHGDSLKRDLGQQSQYLVGKAGDADRQSLTAQMRYAYAAADHFESKVTTALGFQSVLVDIKSSLSLTHEAALEEWKQTGGGGSDQMSMAALAAVAAKYGPEVTSAHETAMAEYERTSKPKPVPTYGGQKHGDGTQALDNRTDHQDHSGQKKPAPSLGDHKLVGEPSPNGGTDKSPEVKDGAGGDHIGDHTWAPGQLVDRSDPGSAEAAKSAGIGDSASTQIVAPAGALPFKPASPGGGSSGSSGGGMGSQAASLPGSLGSALSSGGGMGSPASATSSLPGSLGSAFSGGGLGSPTAAASALPGSPLPDMSSALSSGQSSFSPLSNAGSSFQSGLASGLGSSGALQPMAPVQPAVSAVQSMAAPVMPAAAPSEAGGLAGGGPMMGGGGAVPPAAMAGGGGATGSLAPYAPAGSGAVPPPAAAAATTAAAGSAAGGPASGGPVQQGAGGGGVPMVASAAGGAVGAVPEPDANADLVAAKQVLAGLIRGSDGALEVPLWAVSVLRTPTGPQTVVASNVGGGSWVPATVFLPWTARLATVDPTLPMGWAASFMGWRKPVDIVLAHCDEVSKTAAGVSTSAIATSDPTASIPGWIDSATIGLREVWATPGVTPALGGAHVHRLVAIDPRLAMEVARLEDRGEVSVWAASQLCAAIVRAAEAENPVAGISLVSRDDVATLVAVSDGGVDWDAYDERVREERGGVLWPVGPEDLDDSATTQTMRNLYRQRFRAGRIIELVRLWREGPPRIRDVVYCGIMAGQGAAVAEELQTINTALGPRA</sequence>
<reference evidence="2 3" key="1">
    <citation type="submission" date="2018-09" db="EMBL/GenBank/DDBJ databases">
        <title>Metagenome Assembled Genomes from an Advanced Water Purification Facility.</title>
        <authorList>
            <person name="Stamps B.W."/>
            <person name="Spear J.R."/>
        </authorList>
    </citation>
    <scope>NUCLEOTIDE SEQUENCE [LARGE SCALE GENOMIC DNA]</scope>
    <source>
        <strain evidence="2">Bin_29_2</strain>
    </source>
</reference>
<evidence type="ECO:0000313" key="3">
    <source>
        <dbReference type="Proteomes" id="UP000321797"/>
    </source>
</evidence>
<organism evidence="2 3">
    <name type="scientific">Mycolicibacter arupensis</name>
    <dbReference type="NCBI Taxonomy" id="342002"/>
    <lineage>
        <taxon>Bacteria</taxon>
        <taxon>Bacillati</taxon>
        <taxon>Actinomycetota</taxon>
        <taxon>Actinomycetes</taxon>
        <taxon>Mycobacteriales</taxon>
        <taxon>Mycobacteriaceae</taxon>
        <taxon>Mycolicibacter</taxon>
    </lineage>
</organism>